<keyword evidence="1" id="KW-0175">Coiled coil</keyword>
<name>A0ABN0RM88_9FLAO</name>
<sequence length="347" mass="40143">MKVTDFTHLLQKPESISSVAQINQLEEIITDYPYFQAAHAIHLKGLKNTNSFKYNNALKVTAAHTANRDVLFDFITSPEFLNNTTTIKEIRENANLKKLNVVSEEVASPPNMLEESEDKPLPQNIDDAEKILDDTLFETKEVIKEEVVETEKELEISNETQELEIKTQEEALKNNAEETREVIPTEKLEEEKTEAEKLNIGEPLHFTKKEKYSFAQWLELTNPKVNKETAETTKEENTQEEETKTTLENKKPKQKKNKKFDLIDKFIKTNPKITPTKNIETKVDISSSVKLNKDELMTETLAKVYLEQKKYKKAIQAYKILSLKYPEKSSFFANRIKSVEKIQKENI</sequence>
<feature type="region of interest" description="Disordered" evidence="2">
    <location>
        <begin position="225"/>
        <end position="256"/>
    </location>
</feature>
<feature type="compositionally biased region" description="Basic and acidic residues" evidence="2">
    <location>
        <begin position="225"/>
        <end position="251"/>
    </location>
</feature>
<accession>A0ABN0RM88</accession>
<comment type="caution">
    <text evidence="3">The sequence shown here is derived from an EMBL/GenBank/DDBJ whole genome shotgun (WGS) entry which is preliminary data.</text>
</comment>
<dbReference type="EMBL" id="ARZX01000016">
    <property type="protein sequence ID" value="EWH12912.1"/>
    <property type="molecule type" value="Genomic_DNA"/>
</dbReference>
<protein>
    <recommendedName>
        <fullName evidence="5">Tetratricopeptide repeat protein</fullName>
    </recommendedName>
</protein>
<dbReference type="RefSeq" id="WP_034646173.1">
    <property type="nucleotide sequence ID" value="NZ_ARZX01000016.1"/>
</dbReference>
<evidence type="ECO:0000313" key="3">
    <source>
        <dbReference type="EMBL" id="EWH12912.1"/>
    </source>
</evidence>
<proteinExistence type="predicted"/>
<evidence type="ECO:0000313" key="4">
    <source>
        <dbReference type="Proteomes" id="UP000019275"/>
    </source>
</evidence>
<evidence type="ECO:0000256" key="1">
    <source>
        <dbReference type="SAM" id="Coils"/>
    </source>
</evidence>
<dbReference type="Proteomes" id="UP000019275">
    <property type="component" value="Unassembled WGS sequence"/>
</dbReference>
<keyword evidence="4" id="KW-1185">Reference proteome</keyword>
<organism evidence="3 4">
    <name type="scientific">Cellulophaga geojensis KL-A</name>
    <dbReference type="NCBI Taxonomy" id="1328323"/>
    <lineage>
        <taxon>Bacteria</taxon>
        <taxon>Pseudomonadati</taxon>
        <taxon>Bacteroidota</taxon>
        <taxon>Flavobacteriia</taxon>
        <taxon>Flavobacteriales</taxon>
        <taxon>Flavobacteriaceae</taxon>
        <taxon>Cellulophaga</taxon>
    </lineage>
</organism>
<evidence type="ECO:0008006" key="5">
    <source>
        <dbReference type="Google" id="ProtNLM"/>
    </source>
</evidence>
<evidence type="ECO:0000256" key="2">
    <source>
        <dbReference type="SAM" id="MobiDB-lite"/>
    </source>
</evidence>
<feature type="coiled-coil region" evidence="1">
    <location>
        <begin position="140"/>
        <end position="178"/>
    </location>
</feature>
<gene>
    <name evidence="3" type="ORF">KLA_12192</name>
</gene>
<reference evidence="3 4" key="1">
    <citation type="journal article" date="2014" name="Genome Announc.">
        <title>Draft Genome Sequence of the Carrageenan-Degrading Bacterium Cellulophaga sp. Strain KL-A, Isolated from Decaying Marine Algae.</title>
        <authorList>
            <person name="Shan D."/>
            <person name="Ying J."/>
            <person name="Li X."/>
            <person name="Gao Z."/>
            <person name="Wei G."/>
            <person name="Shao Z."/>
        </authorList>
    </citation>
    <scope>NUCLEOTIDE SEQUENCE [LARGE SCALE GENOMIC DNA]</scope>
    <source>
        <strain evidence="3 4">KL-A</strain>
    </source>
</reference>